<sequence length="153" mass="16187">MKLKMFTGKQVAKTSMDAGSLLLGGMVSSGIEGAIPIEESKTRKGILAAVGILGAASVSGNTNSATIVRNLLLGMGIRQGQRFIQEAATPSLPEADGTEMNKFIHDMFETGGGDAIVSVETQNRMGMGYRFTPQRQLGTTANFQTNTLDFPLT</sequence>
<dbReference type="EMBL" id="JACGWS010000002">
    <property type="protein sequence ID" value="MBC8753974.1"/>
    <property type="molecule type" value="Genomic_DNA"/>
</dbReference>
<gene>
    <name evidence="1" type="ORF">H2O64_04780</name>
</gene>
<reference evidence="1 2" key="1">
    <citation type="submission" date="2020-07" db="EMBL/GenBank/DDBJ databases">
        <title>Description of Kordia aestuariivivens sp. nov., isolated from a tidal flat.</title>
        <authorList>
            <person name="Park S."/>
            <person name="Yoon J.-H."/>
        </authorList>
    </citation>
    <scope>NUCLEOTIDE SEQUENCE [LARGE SCALE GENOMIC DNA]</scope>
    <source>
        <strain evidence="1 2">YSTF-M3</strain>
    </source>
</reference>
<evidence type="ECO:0000313" key="2">
    <source>
        <dbReference type="Proteomes" id="UP000619238"/>
    </source>
</evidence>
<accession>A0ABR7Q5X7</accession>
<evidence type="ECO:0000313" key="1">
    <source>
        <dbReference type="EMBL" id="MBC8753974.1"/>
    </source>
</evidence>
<keyword evidence="2" id="KW-1185">Reference proteome</keyword>
<dbReference type="Proteomes" id="UP000619238">
    <property type="component" value="Unassembled WGS sequence"/>
</dbReference>
<dbReference type="RefSeq" id="WP_187561008.1">
    <property type="nucleotide sequence ID" value="NZ_JACGWS010000002.1"/>
</dbReference>
<protein>
    <submittedName>
        <fullName evidence="1">Uncharacterized protein</fullName>
    </submittedName>
</protein>
<name>A0ABR7Q5X7_9FLAO</name>
<organism evidence="1 2">
    <name type="scientific">Kordia aestuariivivens</name>
    <dbReference type="NCBI Taxonomy" id="2759037"/>
    <lineage>
        <taxon>Bacteria</taxon>
        <taxon>Pseudomonadati</taxon>
        <taxon>Bacteroidota</taxon>
        <taxon>Flavobacteriia</taxon>
        <taxon>Flavobacteriales</taxon>
        <taxon>Flavobacteriaceae</taxon>
        <taxon>Kordia</taxon>
    </lineage>
</organism>
<comment type="caution">
    <text evidence="1">The sequence shown here is derived from an EMBL/GenBank/DDBJ whole genome shotgun (WGS) entry which is preliminary data.</text>
</comment>
<proteinExistence type="predicted"/>